<keyword evidence="4 9" id="KW-1003">Cell membrane</keyword>
<feature type="region of interest" description="Disordered" evidence="10">
    <location>
        <begin position="1"/>
        <end position="44"/>
    </location>
</feature>
<comment type="subunit">
    <text evidence="3 9">Homodimer and heterodimers.</text>
</comment>
<dbReference type="OrthoDB" id="1918787at2759"/>
<organism evidence="12 13">
    <name type="scientific">Hordeum vulgare subsp. vulgare</name>
    <name type="common">Domesticated barley</name>
    <dbReference type="NCBI Taxonomy" id="112509"/>
    <lineage>
        <taxon>Eukaryota</taxon>
        <taxon>Viridiplantae</taxon>
        <taxon>Streptophyta</taxon>
        <taxon>Embryophyta</taxon>
        <taxon>Tracheophyta</taxon>
        <taxon>Spermatophyta</taxon>
        <taxon>Magnoliopsida</taxon>
        <taxon>Liliopsida</taxon>
        <taxon>Poales</taxon>
        <taxon>Poaceae</taxon>
        <taxon>BOP clade</taxon>
        <taxon>Pooideae</taxon>
        <taxon>Triticodae</taxon>
        <taxon>Triticeae</taxon>
        <taxon>Hordeinae</taxon>
        <taxon>Hordeum</taxon>
    </lineage>
</organism>
<comment type="subcellular location">
    <subcellularLocation>
        <location evidence="1 9">Cell membrane</location>
        <topology evidence="1 9">Multi-pass membrane protein</topology>
    </subcellularLocation>
</comment>
<evidence type="ECO:0000256" key="5">
    <source>
        <dbReference type="ARBA" id="ARBA00022692"/>
    </source>
</evidence>
<evidence type="ECO:0000313" key="12">
    <source>
        <dbReference type="EnsemblPlants" id="HORVU.MOREX.r3.3HG0286100.1"/>
    </source>
</evidence>
<dbReference type="Proteomes" id="UP000011116">
    <property type="component" value="Chromosome 3H"/>
</dbReference>
<gene>
    <name evidence="12" type="primary">LOC123444322</name>
</gene>
<dbReference type="GO" id="GO:0005886">
    <property type="term" value="C:plasma membrane"/>
    <property type="evidence" value="ECO:0007669"/>
    <property type="project" value="UniProtKB-SubCell"/>
</dbReference>
<feature type="transmembrane region" description="Helical" evidence="9">
    <location>
        <begin position="105"/>
        <end position="128"/>
    </location>
</feature>
<evidence type="ECO:0000313" key="13">
    <source>
        <dbReference type="Proteomes" id="UP000011116"/>
    </source>
</evidence>
<keyword evidence="7 9" id="KW-0472">Membrane</keyword>
<reference evidence="12" key="3">
    <citation type="submission" date="2022-01" db="UniProtKB">
        <authorList>
            <consortium name="EnsemblPlants"/>
        </authorList>
    </citation>
    <scope>IDENTIFICATION</scope>
    <source>
        <strain evidence="12">subsp. vulgare</strain>
    </source>
</reference>
<dbReference type="NCBIfam" id="TIGR01569">
    <property type="entry name" value="A_tha_TIGR01569"/>
    <property type="match status" value="1"/>
</dbReference>
<feature type="domain" description="Casparian strip membrane protein" evidence="11">
    <location>
        <begin position="53"/>
        <end position="203"/>
    </location>
</feature>
<dbReference type="InterPro" id="IPR006702">
    <property type="entry name" value="CASP_dom"/>
</dbReference>
<keyword evidence="5 9" id="KW-0812">Transmembrane</keyword>
<feature type="transmembrane region" description="Helical" evidence="9">
    <location>
        <begin position="149"/>
        <end position="167"/>
    </location>
</feature>
<evidence type="ECO:0000256" key="3">
    <source>
        <dbReference type="ARBA" id="ARBA00011489"/>
    </source>
</evidence>
<dbReference type="PANTHER" id="PTHR33573">
    <property type="entry name" value="CASP-LIKE PROTEIN 4A4"/>
    <property type="match status" value="1"/>
</dbReference>
<name>A0A287LI50_HORVV</name>
<dbReference type="EnsemblPlants" id="HORVU.MOREX.r3.3HG0286100.1">
    <property type="protein sequence ID" value="HORVU.MOREX.r3.3HG0286100.1"/>
    <property type="gene ID" value="HORVU.MOREX.r3.3HG0286100"/>
</dbReference>
<evidence type="ECO:0000256" key="1">
    <source>
        <dbReference type="ARBA" id="ARBA00004651"/>
    </source>
</evidence>
<feature type="transmembrane region" description="Helical" evidence="9">
    <location>
        <begin position="192"/>
        <end position="216"/>
    </location>
</feature>
<evidence type="ECO:0000256" key="10">
    <source>
        <dbReference type="SAM" id="MobiDB-lite"/>
    </source>
</evidence>
<dbReference type="Pfam" id="PF04535">
    <property type="entry name" value="CASP_dom"/>
    <property type="match status" value="1"/>
</dbReference>
<evidence type="ECO:0000256" key="4">
    <source>
        <dbReference type="ARBA" id="ARBA00022475"/>
    </source>
</evidence>
<dbReference type="AlphaFoldDB" id="A0A287LI50"/>
<sequence>MNTKPQPGATRMGSFANGQNGSELGIQTPATGSNAALEPPTTSAAAPRCPRLGMAMVAARAAALVMALLSVSLMVSAKQRGTLAIFGIEIPLYAKWSLSDSLQSLVGISAAAAAYSLAQLLSIAHTALKKAPVVPSRRYAWMLLAGDQVFAYAMLSAGSAAAAVANLNRTGVRHTALPNFCKPLPRFCDLSAASIACAFLGCAFLAASAVIDVIWLSRL</sequence>
<keyword evidence="8" id="KW-0325">Glycoprotein</keyword>
<reference evidence="13" key="1">
    <citation type="journal article" date="2012" name="Nature">
        <title>A physical, genetic and functional sequence assembly of the barley genome.</title>
        <authorList>
            <consortium name="The International Barley Genome Sequencing Consortium"/>
            <person name="Mayer K.F."/>
            <person name="Waugh R."/>
            <person name="Brown J.W."/>
            <person name="Schulman A."/>
            <person name="Langridge P."/>
            <person name="Platzer M."/>
            <person name="Fincher G.B."/>
            <person name="Muehlbauer G.J."/>
            <person name="Sato K."/>
            <person name="Close T.J."/>
            <person name="Wise R.P."/>
            <person name="Stein N."/>
        </authorList>
    </citation>
    <scope>NUCLEOTIDE SEQUENCE [LARGE SCALE GENOMIC DNA]</scope>
    <source>
        <strain evidence="13">cv. Morex</strain>
    </source>
</reference>
<keyword evidence="6 9" id="KW-1133">Transmembrane helix</keyword>
<evidence type="ECO:0000256" key="7">
    <source>
        <dbReference type="ARBA" id="ARBA00023136"/>
    </source>
</evidence>
<dbReference type="Gramene" id="HORVU.MOREX.r3.3HG0286100.1">
    <property type="protein sequence ID" value="HORVU.MOREX.r3.3HG0286100.1"/>
    <property type="gene ID" value="HORVU.MOREX.r3.3HG0286100"/>
</dbReference>
<dbReference type="RefSeq" id="NP_001413742.1">
    <property type="nucleotide sequence ID" value="NM_001426813.1"/>
</dbReference>
<reference evidence="12" key="2">
    <citation type="submission" date="2020-10" db="EMBL/GenBank/DDBJ databases">
        <authorList>
            <person name="Scholz U."/>
            <person name="Mascher M."/>
            <person name="Fiebig A."/>
        </authorList>
    </citation>
    <scope>NUCLEOTIDE SEQUENCE [LARGE SCALE GENOMIC DNA]</scope>
    <source>
        <strain evidence="12">cv. Morex</strain>
    </source>
</reference>
<evidence type="ECO:0000256" key="6">
    <source>
        <dbReference type="ARBA" id="ARBA00022989"/>
    </source>
</evidence>
<comment type="similarity">
    <text evidence="2 9">Belongs to the Casparian strip membrane proteins (CASP) family.</text>
</comment>
<protein>
    <recommendedName>
        <fullName evidence="9">CASP-like protein</fullName>
    </recommendedName>
</protein>
<feature type="transmembrane region" description="Helical" evidence="9">
    <location>
        <begin position="57"/>
        <end position="77"/>
    </location>
</feature>
<evidence type="ECO:0000259" key="11">
    <source>
        <dbReference type="Pfam" id="PF04535"/>
    </source>
</evidence>
<dbReference type="PANTHER" id="PTHR33573:SF48">
    <property type="entry name" value="CASP-LIKE PROTEIN 3A1"/>
    <property type="match status" value="1"/>
</dbReference>
<dbReference type="InterPro" id="IPR006459">
    <property type="entry name" value="CASP/CASPL"/>
</dbReference>
<dbReference type="ExpressionAtlas" id="A0A287LI50">
    <property type="expression patterns" value="baseline and differential"/>
</dbReference>
<dbReference type="GeneID" id="123444322"/>
<evidence type="ECO:0000256" key="9">
    <source>
        <dbReference type="RuleBase" id="RU361233"/>
    </source>
</evidence>
<proteinExistence type="inferred from homology"/>
<keyword evidence="13" id="KW-1185">Reference proteome</keyword>
<evidence type="ECO:0000256" key="8">
    <source>
        <dbReference type="ARBA" id="ARBA00023180"/>
    </source>
</evidence>
<feature type="compositionally biased region" description="Polar residues" evidence="10">
    <location>
        <begin position="28"/>
        <end position="44"/>
    </location>
</feature>
<accession>A0A287LI50</accession>
<evidence type="ECO:0000256" key="2">
    <source>
        <dbReference type="ARBA" id="ARBA00007651"/>
    </source>
</evidence>